<accession>A0A0W8F165</accession>
<dbReference type="AlphaFoldDB" id="A0A0W8F165"/>
<keyword evidence="1" id="KW-0032">Aminotransferase</keyword>
<dbReference type="InterPro" id="IPR015421">
    <property type="entry name" value="PyrdxlP-dep_Trfase_major"/>
</dbReference>
<keyword evidence="1" id="KW-0808">Transferase</keyword>
<dbReference type="PANTHER" id="PTHR30244:SF34">
    <property type="entry name" value="DTDP-4-AMINO-4,6-DIDEOXYGALACTOSE TRANSAMINASE"/>
    <property type="match status" value="1"/>
</dbReference>
<sequence>MIPVGRPALGEEETAAVSAVLRSGMLAQGPRVAEFEDAFARYCGSPHGIAVNSGTAALHATLLALGIGPGHEVIVPAFTFFATASSVCMTGATPVFADVDEDTFNLSIDSLEEQLSQRTRAVIGVHLFGQPFALRPVAEICGERGIPFIEDAAQAHGAVYHGMRVGSFGAAGCFSFYPTKNMTCGEGGMVTAADPDLAARIRRYINHGQSEKYLHTCIGYNFRMTDIGAAIGLAQLAKLDRFNARRRETAAYYDDHIRCPGIILPAVSPGVEHVYHQYVIQVTDESRLTRDQLAIVLRERGIGTAVHYPIPLHRQPVFEECGKKARCPVADRLAAEVLSLPVHPLVTDTEREYIAACITEEVG</sequence>
<dbReference type="InterPro" id="IPR000653">
    <property type="entry name" value="DegT/StrS_aminotransferase"/>
</dbReference>
<dbReference type="GO" id="GO:0000271">
    <property type="term" value="P:polysaccharide biosynthetic process"/>
    <property type="evidence" value="ECO:0007669"/>
    <property type="project" value="TreeGrafter"/>
</dbReference>
<dbReference type="SUPFAM" id="SSF53383">
    <property type="entry name" value="PLP-dependent transferases"/>
    <property type="match status" value="1"/>
</dbReference>
<reference evidence="1" key="1">
    <citation type="journal article" date="2015" name="Proc. Natl. Acad. Sci. U.S.A.">
        <title>Networks of energetic and metabolic interactions define dynamics in microbial communities.</title>
        <authorList>
            <person name="Embree M."/>
            <person name="Liu J.K."/>
            <person name="Al-Bassam M.M."/>
            <person name="Zengler K."/>
        </authorList>
    </citation>
    <scope>NUCLEOTIDE SEQUENCE</scope>
</reference>
<proteinExistence type="predicted"/>
<organism evidence="1">
    <name type="scientific">hydrocarbon metagenome</name>
    <dbReference type="NCBI Taxonomy" id="938273"/>
    <lineage>
        <taxon>unclassified sequences</taxon>
        <taxon>metagenomes</taxon>
        <taxon>ecological metagenomes</taxon>
    </lineage>
</organism>
<dbReference type="EMBL" id="LNQE01001656">
    <property type="protein sequence ID" value="KUG14478.1"/>
    <property type="molecule type" value="Genomic_DNA"/>
</dbReference>
<dbReference type="Pfam" id="PF01041">
    <property type="entry name" value="DegT_DnrJ_EryC1"/>
    <property type="match status" value="1"/>
</dbReference>
<dbReference type="Gene3D" id="3.90.1150.10">
    <property type="entry name" value="Aspartate Aminotransferase, domain 1"/>
    <property type="match status" value="1"/>
</dbReference>
<dbReference type="GO" id="GO:0030170">
    <property type="term" value="F:pyridoxal phosphate binding"/>
    <property type="evidence" value="ECO:0007669"/>
    <property type="project" value="TreeGrafter"/>
</dbReference>
<evidence type="ECO:0000313" key="1">
    <source>
        <dbReference type="EMBL" id="KUG14478.1"/>
    </source>
</evidence>
<dbReference type="InterPro" id="IPR015424">
    <property type="entry name" value="PyrdxlP-dep_Trfase"/>
</dbReference>
<dbReference type="PANTHER" id="PTHR30244">
    <property type="entry name" value="TRANSAMINASE"/>
    <property type="match status" value="1"/>
</dbReference>
<dbReference type="CDD" id="cd00616">
    <property type="entry name" value="AHBA_syn"/>
    <property type="match status" value="1"/>
</dbReference>
<dbReference type="PIRSF" id="PIRSF000390">
    <property type="entry name" value="PLP_StrS"/>
    <property type="match status" value="1"/>
</dbReference>
<protein>
    <submittedName>
        <fullName evidence="1">Udp-4-amino-4-deoxy-l-arabinose--oxoglutarate aminotransferase</fullName>
    </submittedName>
</protein>
<gene>
    <name evidence="1" type="ORF">ASZ90_015883</name>
</gene>
<dbReference type="GO" id="GO:0008483">
    <property type="term" value="F:transaminase activity"/>
    <property type="evidence" value="ECO:0007669"/>
    <property type="project" value="UniProtKB-KW"/>
</dbReference>
<dbReference type="Gene3D" id="3.40.640.10">
    <property type="entry name" value="Type I PLP-dependent aspartate aminotransferase-like (Major domain)"/>
    <property type="match status" value="1"/>
</dbReference>
<comment type="caution">
    <text evidence="1">The sequence shown here is derived from an EMBL/GenBank/DDBJ whole genome shotgun (WGS) entry which is preliminary data.</text>
</comment>
<dbReference type="InterPro" id="IPR015422">
    <property type="entry name" value="PyrdxlP-dep_Trfase_small"/>
</dbReference>
<name>A0A0W8F165_9ZZZZ</name>